<accession>A0ACC0H9C6</accession>
<comment type="caution">
    <text evidence="1">The sequence shown here is derived from an EMBL/GenBank/DDBJ whole genome shotgun (WGS) entry which is preliminary data.</text>
</comment>
<proteinExistence type="predicted"/>
<reference evidence="1 2" key="1">
    <citation type="journal article" date="2022" name="Plant J.">
        <title>Chromosome-level genome of Camellia lanceoleosa provides a valuable resource for understanding genome evolution and self-incompatibility.</title>
        <authorList>
            <person name="Gong W."/>
            <person name="Xiao S."/>
            <person name="Wang L."/>
            <person name="Liao Z."/>
            <person name="Chang Y."/>
            <person name="Mo W."/>
            <person name="Hu G."/>
            <person name="Li W."/>
            <person name="Zhao G."/>
            <person name="Zhu H."/>
            <person name="Hu X."/>
            <person name="Ji K."/>
            <person name="Xiang X."/>
            <person name="Song Q."/>
            <person name="Yuan D."/>
            <person name="Jin S."/>
            <person name="Zhang L."/>
        </authorList>
    </citation>
    <scope>NUCLEOTIDE SEQUENCE [LARGE SCALE GENOMIC DNA]</scope>
    <source>
        <strain evidence="1">SQ_2022a</strain>
    </source>
</reference>
<evidence type="ECO:0000313" key="1">
    <source>
        <dbReference type="EMBL" id="KAI8009442.1"/>
    </source>
</evidence>
<organism evidence="1 2">
    <name type="scientific">Camellia lanceoleosa</name>
    <dbReference type="NCBI Taxonomy" id="1840588"/>
    <lineage>
        <taxon>Eukaryota</taxon>
        <taxon>Viridiplantae</taxon>
        <taxon>Streptophyta</taxon>
        <taxon>Embryophyta</taxon>
        <taxon>Tracheophyta</taxon>
        <taxon>Spermatophyta</taxon>
        <taxon>Magnoliopsida</taxon>
        <taxon>eudicotyledons</taxon>
        <taxon>Gunneridae</taxon>
        <taxon>Pentapetalae</taxon>
        <taxon>asterids</taxon>
        <taxon>Ericales</taxon>
        <taxon>Theaceae</taxon>
        <taxon>Camellia</taxon>
    </lineage>
</organism>
<evidence type="ECO:0000313" key="2">
    <source>
        <dbReference type="Proteomes" id="UP001060215"/>
    </source>
</evidence>
<keyword evidence="2" id="KW-1185">Reference proteome</keyword>
<keyword evidence="1" id="KW-0472">Membrane</keyword>
<keyword evidence="1" id="KW-0812">Transmembrane</keyword>
<protein>
    <submittedName>
        <fullName evidence="1">Transmembrane protein 245</fullName>
    </submittedName>
</protein>
<dbReference type="EMBL" id="CM045762">
    <property type="protein sequence ID" value="KAI8009442.1"/>
    <property type="molecule type" value="Genomic_DNA"/>
</dbReference>
<sequence length="693" mass="76986">MFPYVRKPDPSPQTHPPPSSSENPPPRRPPYSLSGDTQACLALCIAMALAGLAFAVFILYGVFRILEEYRRPLQWAVLCSIPLRGIQQTLVGVWSEPLELGLTQTLLAVPLVVFAIFVGTLNDIGDAFFRRKKSDDSSQNESGFSKLIRQLVSFWVFVITYEQIGTIGAVSLLVLGFMFTCDAFAIFIVGDVVRIVLGYYLWHEHLELDLTETLLAVPVAVFRAFVGTLVDIRDAFFRRKKSNVLRRNRSGFSELICWLVSFWVIVIAYKQIETIGAVSLLVLGFTISAFFTGGILKRLKTIVAIGLIVGMILGFLVGLIFFSYKIGVEGKDAVISLKLHVEESNYTEKIGLKKWMDDNDVLGMVDRYSTQFYETVSEQIDSLAMQYNLTEFVTGIKHFAISPLVNSSERTPSPHTEKMLSLRKSFGNREWGQIYTEVDAIFRELLITREDLVEKTKAFAIQGMNVTQCRFTSVLGGSAKFVLSIGNSILSGAAGLFNFVSQSMVFFWVLYYLITSESGGVTEQVMCMLPISKSTRSRCVDVLDKAISGVLLATVEIAFFRGCLTWLLFRLYSVHFLYMSTVIAFISPLLPIFPSWLSTIPGALQLVLEGRYVLAISLCISHLLLMDYGTSEILEDVPGHSACLTGLSIIGGMTLFPSAVEGAIMGPLITTVVIALKDLYAEFVLDEPKESET</sequence>
<name>A0ACC0H9C6_9ERIC</name>
<gene>
    <name evidence="1" type="ORF">LOK49_LG06G00260</name>
</gene>
<dbReference type="Proteomes" id="UP001060215">
    <property type="component" value="Chromosome 5"/>
</dbReference>